<dbReference type="EnsemblMetazoa" id="XM_038021414.1">
    <property type="protein sequence ID" value="XP_037877342.1"/>
    <property type="gene ID" value="LOC119630870"/>
</dbReference>
<accession>A0A8R2R5P2</accession>
<dbReference type="OMA" id="RLYFCPC"/>
<dbReference type="AlphaFoldDB" id="A0A8R2R5P2"/>
<name>A0A8R2R5P2_BOMMO</name>
<keyword evidence="2" id="KW-1185">Reference proteome</keyword>
<evidence type="ECO:0000313" key="1">
    <source>
        <dbReference type="EnsemblMetazoa" id="XP_037877342.1"/>
    </source>
</evidence>
<protein>
    <submittedName>
        <fullName evidence="1">Uncharacterized protein</fullName>
    </submittedName>
</protein>
<proteinExistence type="predicted"/>
<reference evidence="2" key="1">
    <citation type="journal article" date="2008" name="Insect Biochem. Mol. Biol.">
        <title>The genome of a lepidopteran model insect, the silkworm Bombyx mori.</title>
        <authorList>
            <consortium name="International Silkworm Genome Consortium"/>
        </authorList>
    </citation>
    <scope>NUCLEOTIDE SEQUENCE [LARGE SCALE GENOMIC DNA]</scope>
    <source>
        <strain evidence="2">p50T</strain>
    </source>
</reference>
<sequence>MDFTSQLSNGKRITKIEDIIDMQKGEGHFNVRQVAFHLPPENEQVSSSACTEKSLESSIYKLKCRTSKKKIKKRLKRRKSPLPDVVSWPSDSDITVLRMKKCLTNDALKRNDGNPGDGFHQPDTSSMVNLATLIKQSRTPSKHSINMEEYLLPLTSWEKVDQENKPCDLENDKINNPFNPKHDLKIYNAACSRIENTAIFYSNESAANRTKSKMAKFLRLYFCPCCTCLYRMEKNDKIREEHSIYYAQCT</sequence>
<dbReference type="Proteomes" id="UP000005204">
    <property type="component" value="Unassembled WGS sequence"/>
</dbReference>
<reference evidence="1" key="2">
    <citation type="submission" date="2022-06" db="UniProtKB">
        <authorList>
            <consortium name="EnsemblMetazoa"/>
        </authorList>
    </citation>
    <scope>IDENTIFICATION</scope>
    <source>
        <strain evidence="1">p50T (Dazao)</strain>
    </source>
</reference>
<evidence type="ECO:0000313" key="2">
    <source>
        <dbReference type="Proteomes" id="UP000005204"/>
    </source>
</evidence>
<organism evidence="1 2">
    <name type="scientific">Bombyx mori</name>
    <name type="common">Silk moth</name>
    <dbReference type="NCBI Taxonomy" id="7091"/>
    <lineage>
        <taxon>Eukaryota</taxon>
        <taxon>Metazoa</taxon>
        <taxon>Ecdysozoa</taxon>
        <taxon>Arthropoda</taxon>
        <taxon>Hexapoda</taxon>
        <taxon>Insecta</taxon>
        <taxon>Pterygota</taxon>
        <taxon>Neoptera</taxon>
        <taxon>Endopterygota</taxon>
        <taxon>Lepidoptera</taxon>
        <taxon>Glossata</taxon>
        <taxon>Ditrysia</taxon>
        <taxon>Bombycoidea</taxon>
        <taxon>Bombycidae</taxon>
        <taxon>Bombycinae</taxon>
        <taxon>Bombyx</taxon>
    </lineage>
</organism>